<dbReference type="AlphaFoldDB" id="A0A0D2G272"/>
<dbReference type="Proteomes" id="UP000053029">
    <property type="component" value="Unassembled WGS sequence"/>
</dbReference>
<feature type="region of interest" description="Disordered" evidence="1">
    <location>
        <begin position="44"/>
        <end position="84"/>
    </location>
</feature>
<accession>A0A0D2G272</accession>
<dbReference type="RefSeq" id="XP_013278681.1">
    <property type="nucleotide sequence ID" value="XM_013423227.1"/>
</dbReference>
<dbReference type="EMBL" id="KN846976">
    <property type="protein sequence ID" value="KIW74873.1"/>
    <property type="molecule type" value="Genomic_DNA"/>
</dbReference>
<evidence type="ECO:0000313" key="3">
    <source>
        <dbReference type="Proteomes" id="UP000053029"/>
    </source>
</evidence>
<keyword evidence="3" id="KW-1185">Reference proteome</keyword>
<name>A0A0D2G272_9EURO</name>
<gene>
    <name evidence="2" type="ORF">Z517_11643</name>
</gene>
<feature type="compositionally biased region" description="Low complexity" evidence="1">
    <location>
        <begin position="45"/>
        <end position="61"/>
    </location>
</feature>
<sequence>MDDHASPAMQRSSEETVEISLHLRRWLLHELDECARSLYAEMVRPSTSTSTTTSDSPGPSTAPLHGHDTTRLPSTDFQPYSKMPSPGLAVPDDFRVSLDGAEVERLATCALTATRALLVRYHQLQDQWRAVNLQSRRAQEAGMDLVTGLWNELHRVQNGSWNDAEALKRGIQGAIDRLVDRYLEAVKAAERG</sequence>
<dbReference type="GeneID" id="25311133"/>
<organism evidence="2 3">
    <name type="scientific">Fonsecaea pedrosoi CBS 271.37</name>
    <dbReference type="NCBI Taxonomy" id="1442368"/>
    <lineage>
        <taxon>Eukaryota</taxon>
        <taxon>Fungi</taxon>
        <taxon>Dikarya</taxon>
        <taxon>Ascomycota</taxon>
        <taxon>Pezizomycotina</taxon>
        <taxon>Eurotiomycetes</taxon>
        <taxon>Chaetothyriomycetidae</taxon>
        <taxon>Chaetothyriales</taxon>
        <taxon>Herpotrichiellaceae</taxon>
        <taxon>Fonsecaea</taxon>
    </lineage>
</organism>
<protein>
    <submittedName>
        <fullName evidence="2">Unplaced genomic scaffold supercont1.8, whole genome shotgun sequence</fullName>
    </submittedName>
</protein>
<evidence type="ECO:0000256" key="1">
    <source>
        <dbReference type="SAM" id="MobiDB-lite"/>
    </source>
</evidence>
<dbReference type="OrthoDB" id="4153955at2759"/>
<evidence type="ECO:0000313" key="2">
    <source>
        <dbReference type="EMBL" id="KIW74873.1"/>
    </source>
</evidence>
<dbReference type="VEuPathDB" id="FungiDB:Z517_11643"/>
<dbReference type="HOGENOM" id="CLU_1434308_0_0_1"/>
<reference evidence="2 3" key="1">
    <citation type="submission" date="2015-01" db="EMBL/GenBank/DDBJ databases">
        <title>The Genome Sequence of Fonsecaea pedrosoi CBS 271.37.</title>
        <authorList>
            <consortium name="The Broad Institute Genomics Platform"/>
            <person name="Cuomo C."/>
            <person name="de Hoog S."/>
            <person name="Gorbushina A."/>
            <person name="Stielow B."/>
            <person name="Teixiera M."/>
            <person name="Abouelleil A."/>
            <person name="Chapman S.B."/>
            <person name="Priest M."/>
            <person name="Young S.K."/>
            <person name="Wortman J."/>
            <person name="Nusbaum C."/>
            <person name="Birren B."/>
        </authorList>
    </citation>
    <scope>NUCLEOTIDE SEQUENCE [LARGE SCALE GENOMIC DNA]</scope>
    <source>
        <strain evidence="2 3">CBS 271.37</strain>
    </source>
</reference>
<proteinExistence type="predicted"/>